<sequence>MGLTSISEFDQLTPRELKALVEGSDWHTYDLQKLFRTVFSQSIFKTAMVDTTNAEQFQNEVDNGLNEFKQKIIENNKEKSEDEVEVETVKADAFAKFFARK</sequence>
<comment type="caution">
    <text evidence="1">The sequence shown here is derived from an EMBL/GenBank/DDBJ whole genome shotgun (WGS) entry which is preliminary data.</text>
</comment>
<reference evidence="1 2" key="1">
    <citation type="submission" date="2019-05" db="EMBL/GenBank/DDBJ databases">
        <title>The metagenome of a microbial culture collection derived from dairy environment covers the genomic content of the human microbiome.</title>
        <authorList>
            <person name="Roder T."/>
            <person name="Wuthrich D."/>
            <person name="Sattari Z."/>
            <person name="Von Ah U."/>
            <person name="Bar C."/>
            <person name="Ronchi F."/>
            <person name="Macpherson A.J."/>
            <person name="Ganal-Vonarburg S.C."/>
            <person name="Bruggmann R."/>
            <person name="Vergeres G."/>
        </authorList>
    </citation>
    <scope>NUCLEOTIDE SEQUENCE [LARGE SCALE GENOMIC DNA]</scope>
    <source>
        <strain evidence="1 2">FAM 18815</strain>
    </source>
</reference>
<proteinExistence type="predicted"/>
<dbReference type="RefSeq" id="WP_138473828.1">
    <property type="nucleotide sequence ID" value="NZ_VBTH01000002.1"/>
</dbReference>
<evidence type="ECO:0000313" key="1">
    <source>
        <dbReference type="EMBL" id="TLQ05484.1"/>
    </source>
</evidence>
<evidence type="ECO:0000313" key="2">
    <source>
        <dbReference type="Proteomes" id="UP000305541"/>
    </source>
</evidence>
<name>A0A5R9BXN0_9LACO</name>
<gene>
    <name evidence="1" type="ORF">FEZ51_02165</name>
</gene>
<accession>A0A5R9BXN0</accession>
<protein>
    <submittedName>
        <fullName evidence="1">Uncharacterized protein</fullName>
    </submittedName>
</protein>
<dbReference type="EMBL" id="VBTH01000002">
    <property type="protein sequence ID" value="TLQ05484.1"/>
    <property type="molecule type" value="Genomic_DNA"/>
</dbReference>
<organism evidence="1 2">
    <name type="scientific">Pediococcus stilesii</name>
    <dbReference type="NCBI Taxonomy" id="331679"/>
    <lineage>
        <taxon>Bacteria</taxon>
        <taxon>Bacillati</taxon>
        <taxon>Bacillota</taxon>
        <taxon>Bacilli</taxon>
        <taxon>Lactobacillales</taxon>
        <taxon>Lactobacillaceae</taxon>
        <taxon>Pediococcus</taxon>
    </lineage>
</organism>
<dbReference type="AlphaFoldDB" id="A0A5R9BXN0"/>
<dbReference type="Proteomes" id="UP000305541">
    <property type="component" value="Unassembled WGS sequence"/>
</dbReference>